<evidence type="ECO:0000313" key="5">
    <source>
        <dbReference type="EMBL" id="KAL2649943.1"/>
    </source>
</evidence>
<dbReference type="SUPFAM" id="SSF81901">
    <property type="entry name" value="HCP-like"/>
    <property type="match status" value="1"/>
</dbReference>
<feature type="compositionally biased region" description="Polar residues" evidence="4">
    <location>
        <begin position="92"/>
        <end position="104"/>
    </location>
</feature>
<proteinExistence type="inferred from homology"/>
<feature type="repeat" description="PPR" evidence="3">
    <location>
        <begin position="419"/>
        <end position="453"/>
    </location>
</feature>
<dbReference type="InterPro" id="IPR002885">
    <property type="entry name" value="PPR_rpt"/>
</dbReference>
<dbReference type="InterPro" id="IPR011990">
    <property type="entry name" value="TPR-like_helical_dom_sf"/>
</dbReference>
<feature type="repeat" description="PPR" evidence="3">
    <location>
        <begin position="384"/>
        <end position="418"/>
    </location>
</feature>
<feature type="repeat" description="PPR" evidence="3">
    <location>
        <begin position="314"/>
        <end position="348"/>
    </location>
</feature>
<feature type="repeat" description="PPR" evidence="3">
    <location>
        <begin position="524"/>
        <end position="558"/>
    </location>
</feature>
<dbReference type="Gene3D" id="1.25.40.10">
    <property type="entry name" value="Tetratricopeptide repeat domain"/>
    <property type="match status" value="3"/>
</dbReference>
<comment type="caution">
    <text evidence="5">The sequence shown here is derived from an EMBL/GenBank/DDBJ whole genome shotgun (WGS) entry which is preliminary data.</text>
</comment>
<dbReference type="PANTHER" id="PTHR47447:SF3">
    <property type="entry name" value="OS03G0856100 PROTEIN"/>
    <property type="match status" value="1"/>
</dbReference>
<feature type="region of interest" description="Disordered" evidence="4">
    <location>
        <begin position="92"/>
        <end position="133"/>
    </location>
</feature>
<protein>
    <recommendedName>
        <fullName evidence="7">Pentatricopeptide repeat-containing protein</fullName>
    </recommendedName>
</protein>
<name>A0ABD1ZES0_9MARC</name>
<organism evidence="5 6">
    <name type="scientific">Riccia fluitans</name>
    <dbReference type="NCBI Taxonomy" id="41844"/>
    <lineage>
        <taxon>Eukaryota</taxon>
        <taxon>Viridiplantae</taxon>
        <taxon>Streptophyta</taxon>
        <taxon>Embryophyta</taxon>
        <taxon>Marchantiophyta</taxon>
        <taxon>Marchantiopsida</taxon>
        <taxon>Marchantiidae</taxon>
        <taxon>Marchantiales</taxon>
        <taxon>Ricciaceae</taxon>
        <taxon>Riccia</taxon>
    </lineage>
</organism>
<accession>A0ABD1ZES0</accession>
<dbReference type="EMBL" id="JBHFFA010000001">
    <property type="protein sequence ID" value="KAL2649943.1"/>
    <property type="molecule type" value="Genomic_DNA"/>
</dbReference>
<feature type="compositionally biased region" description="Polar residues" evidence="4">
    <location>
        <begin position="758"/>
        <end position="769"/>
    </location>
</feature>
<dbReference type="Pfam" id="PF01535">
    <property type="entry name" value="PPR"/>
    <property type="match status" value="2"/>
</dbReference>
<feature type="repeat" description="PPR" evidence="3">
    <location>
        <begin position="349"/>
        <end position="383"/>
    </location>
</feature>
<dbReference type="Pfam" id="PF13041">
    <property type="entry name" value="PPR_2"/>
    <property type="match status" value="3"/>
</dbReference>
<evidence type="ECO:0000256" key="3">
    <source>
        <dbReference type="PROSITE-ProRule" id="PRU00708"/>
    </source>
</evidence>
<dbReference type="Proteomes" id="UP001605036">
    <property type="component" value="Unassembled WGS sequence"/>
</dbReference>
<comment type="similarity">
    <text evidence="1">Belongs to the PPR family. P subfamily.</text>
</comment>
<dbReference type="PROSITE" id="PS51375">
    <property type="entry name" value="PPR"/>
    <property type="match status" value="8"/>
</dbReference>
<dbReference type="SUPFAM" id="SSF48452">
    <property type="entry name" value="TPR-like"/>
    <property type="match status" value="1"/>
</dbReference>
<evidence type="ECO:0000256" key="2">
    <source>
        <dbReference type="ARBA" id="ARBA00022737"/>
    </source>
</evidence>
<gene>
    <name evidence="5" type="ORF">R1flu_018071</name>
</gene>
<feature type="repeat" description="PPR" evidence="3">
    <location>
        <begin position="454"/>
        <end position="488"/>
    </location>
</feature>
<keyword evidence="2" id="KW-0677">Repeat</keyword>
<keyword evidence="6" id="KW-1185">Reference proteome</keyword>
<feature type="compositionally biased region" description="Polar residues" evidence="4">
    <location>
        <begin position="111"/>
        <end position="133"/>
    </location>
</feature>
<feature type="repeat" description="PPR" evidence="3">
    <location>
        <begin position="279"/>
        <end position="313"/>
    </location>
</feature>
<reference evidence="5 6" key="1">
    <citation type="submission" date="2024-09" db="EMBL/GenBank/DDBJ databases">
        <title>Chromosome-scale assembly of Riccia fluitans.</title>
        <authorList>
            <person name="Paukszto L."/>
            <person name="Sawicki J."/>
            <person name="Karawczyk K."/>
            <person name="Piernik-Szablinska J."/>
            <person name="Szczecinska M."/>
            <person name="Mazdziarz M."/>
        </authorList>
    </citation>
    <scope>NUCLEOTIDE SEQUENCE [LARGE SCALE GENOMIC DNA]</scope>
    <source>
        <strain evidence="5">Rf_01</strain>
        <tissue evidence="5">Aerial parts of the thallus</tissue>
    </source>
</reference>
<feature type="region of interest" description="Disordered" evidence="4">
    <location>
        <begin position="758"/>
        <end position="778"/>
    </location>
</feature>
<sequence>MALTSNPWGVCAIVGSGVSSSSVPEFGHVKFFSCENCDRRNGSGGHDLSFRASLSSDSLTKPPSSSSSLQILTPFSFATSTPYSTSVRCSSLSLKDSDAPPSQASDEKKSFVSSRNFQTEKTPSGSKRNPSLAEQLQLSTGDITEAGSPLEAPRTTRSITPKREKAMKYIIDRWAPEGSKYNRAAEILQKLKDADGSEEGVRKALENWDNSLNARDICAVISGLKWRKALAFFRWAKAEKFEVNTVVHNVLLGVIRAGRQWKVADEFGLGMINEGVELDNFTFSTLISCAVQCRAPKDALTWFDRMAAAGVVPDEVTYSTMTLVYSRLGRFDEAVELFENLLLTGWKPDKVTYGTMVNVYARAGKYQKASSLIKEMKQLGLQPDAVVYNTLITYFAREGKTGQAKRVFREMESSGIKVSEFTLSLMIDVHGRSGNVTEAFSLFERMKEENLPLDTAVYNSLLKMCGEERKLVEGESLLREMLERGLKPDEITYKSLVNLYAKEGRIDEAVQAMQDMTQAGYPADVVVYSCLIKACGASKQFLRAERFFEEMLAGGNRADDRCCGVLLSLMNMCDNDEEREPVLRCLHTAKPTLCSLVNILVAQNLDSGEVEQGVRTLLAESNSNSHRPFCNSLIDLCWSLGFKDRAESILTLADSLKVYSGSLRTHTNDLWILHLRSLSFNTAYCALGVWLDFLKSHLAEGQELPETLVIETGAGRNRGEDGNRLITVILGKLKEMNSPFDTSTERADWLEASGSSVTAWLSSGSQPQQDAEENPSDS</sequence>
<evidence type="ECO:0000313" key="6">
    <source>
        <dbReference type="Proteomes" id="UP001605036"/>
    </source>
</evidence>
<dbReference type="PANTHER" id="PTHR47447">
    <property type="entry name" value="OS03G0856100 PROTEIN"/>
    <property type="match status" value="1"/>
</dbReference>
<feature type="repeat" description="PPR" evidence="3">
    <location>
        <begin position="489"/>
        <end position="523"/>
    </location>
</feature>
<evidence type="ECO:0000256" key="1">
    <source>
        <dbReference type="ARBA" id="ARBA00007626"/>
    </source>
</evidence>
<dbReference type="NCBIfam" id="TIGR00756">
    <property type="entry name" value="PPR"/>
    <property type="match status" value="8"/>
</dbReference>
<evidence type="ECO:0000256" key="4">
    <source>
        <dbReference type="SAM" id="MobiDB-lite"/>
    </source>
</evidence>
<dbReference type="AlphaFoldDB" id="A0ABD1ZES0"/>
<evidence type="ECO:0008006" key="7">
    <source>
        <dbReference type="Google" id="ProtNLM"/>
    </source>
</evidence>